<keyword evidence="3" id="KW-1185">Reference proteome</keyword>
<name>A0A6N8KWR3_9SPHI</name>
<feature type="transmembrane region" description="Helical" evidence="1">
    <location>
        <begin position="219"/>
        <end position="239"/>
    </location>
</feature>
<comment type="caution">
    <text evidence="2">The sequence shown here is derived from an EMBL/GenBank/DDBJ whole genome shotgun (WGS) entry which is preliminary data.</text>
</comment>
<organism evidence="2 3">
    <name type="scientific">Sphingobacterium humi</name>
    <dbReference type="NCBI Taxonomy" id="1796905"/>
    <lineage>
        <taxon>Bacteria</taxon>
        <taxon>Pseudomonadati</taxon>
        <taxon>Bacteroidota</taxon>
        <taxon>Sphingobacteriia</taxon>
        <taxon>Sphingobacteriales</taxon>
        <taxon>Sphingobacteriaceae</taxon>
        <taxon>Sphingobacterium</taxon>
    </lineage>
</organism>
<dbReference type="AlphaFoldDB" id="A0A6N8KWR3"/>
<evidence type="ECO:0000256" key="1">
    <source>
        <dbReference type="SAM" id="Phobius"/>
    </source>
</evidence>
<keyword evidence="1" id="KW-1133">Transmembrane helix</keyword>
<gene>
    <name evidence="2" type="ORF">GQF63_04445</name>
</gene>
<sequence>MKENNTYYDNMESNNLPDSLRVNPFIVPDNYFNEQTNRLLFFAKLDRTSKDQRAGFTVPEGYFEQLSEQTLAQANIDQLHAESGLAVPADYFTDLSDRILAQVQIDQLQEEQFTVPQGYFEDLSQNIMAKVEEEKLRDLVQEPGFSVPEGYFETATDDIFASIAVADLKEHVQTDGFAVPTGYFEGLSTSILDQVHDKKVISMPSAQPQATEGKKVNRIAWIGAAAAACVAAFVGVSTFTNNPEQGLSAQATAHAVSLDDIPEEEILNYLSSYSDGSDLGYYAEYIYEPVDSDGIGSQIDDKELEEYLNYTL</sequence>
<keyword evidence="1" id="KW-0812">Transmembrane</keyword>
<dbReference type="RefSeq" id="WP_160367912.1">
    <property type="nucleotide sequence ID" value="NZ_WSQA01000003.1"/>
</dbReference>
<proteinExistence type="predicted"/>
<keyword evidence="1" id="KW-0472">Membrane</keyword>
<evidence type="ECO:0000313" key="3">
    <source>
        <dbReference type="Proteomes" id="UP000435036"/>
    </source>
</evidence>
<evidence type="ECO:0000313" key="2">
    <source>
        <dbReference type="EMBL" id="MVZ61264.1"/>
    </source>
</evidence>
<reference evidence="2 3" key="1">
    <citation type="submission" date="2019-12" db="EMBL/GenBank/DDBJ databases">
        <authorList>
            <person name="Dong K."/>
        </authorList>
    </citation>
    <scope>NUCLEOTIDE SEQUENCE [LARGE SCALE GENOMIC DNA]</scope>
    <source>
        <strain evidence="2 3">JCM 31225</strain>
    </source>
</reference>
<dbReference type="EMBL" id="WSQA01000003">
    <property type="protein sequence ID" value="MVZ61264.1"/>
    <property type="molecule type" value="Genomic_DNA"/>
</dbReference>
<accession>A0A6N8KWR3</accession>
<protein>
    <submittedName>
        <fullName evidence="2">Uncharacterized protein</fullName>
    </submittedName>
</protein>
<dbReference type="OrthoDB" id="677448at2"/>
<dbReference type="Proteomes" id="UP000435036">
    <property type="component" value="Unassembled WGS sequence"/>
</dbReference>